<protein>
    <submittedName>
        <fullName evidence="3">18759_t:CDS:1</fullName>
    </submittedName>
</protein>
<evidence type="ECO:0000313" key="3">
    <source>
        <dbReference type="EMBL" id="CAG8764599.1"/>
    </source>
</evidence>
<proteinExistence type="predicted"/>
<dbReference type="CDD" id="cd19873">
    <property type="entry name" value="DSRM_MRPL3_like"/>
    <property type="match status" value="1"/>
</dbReference>
<dbReference type="SMART" id="SM00358">
    <property type="entry name" value="DSRM"/>
    <property type="match status" value="1"/>
</dbReference>
<dbReference type="OrthoDB" id="67027at2759"/>
<dbReference type="InterPro" id="IPR044444">
    <property type="entry name" value="Ribosomal_mL44_DSRM_metazoa"/>
</dbReference>
<dbReference type="SUPFAM" id="SSF54768">
    <property type="entry name" value="dsRNA-binding domain-like"/>
    <property type="match status" value="1"/>
</dbReference>
<keyword evidence="4" id="KW-1185">Reference proteome</keyword>
<dbReference type="EMBL" id="CAJVPV010042821">
    <property type="protein sequence ID" value="CAG8764599.1"/>
    <property type="molecule type" value="Genomic_DNA"/>
</dbReference>
<organism evidence="3 4">
    <name type="scientific">Acaulospora morrowiae</name>
    <dbReference type="NCBI Taxonomy" id="94023"/>
    <lineage>
        <taxon>Eukaryota</taxon>
        <taxon>Fungi</taxon>
        <taxon>Fungi incertae sedis</taxon>
        <taxon>Mucoromycota</taxon>
        <taxon>Glomeromycotina</taxon>
        <taxon>Glomeromycetes</taxon>
        <taxon>Diversisporales</taxon>
        <taxon>Acaulosporaceae</taxon>
        <taxon>Acaulospora</taxon>
    </lineage>
</organism>
<dbReference type="Gene3D" id="3.30.160.20">
    <property type="match status" value="1"/>
</dbReference>
<name>A0A9N9J3W0_9GLOM</name>
<evidence type="ECO:0000313" key="4">
    <source>
        <dbReference type="Proteomes" id="UP000789342"/>
    </source>
</evidence>
<evidence type="ECO:0000256" key="1">
    <source>
        <dbReference type="PROSITE-ProRule" id="PRU00266"/>
    </source>
</evidence>
<comment type="caution">
    <text evidence="3">The sequence shown here is derived from an EMBL/GenBank/DDBJ whole genome shotgun (WGS) entry which is preliminary data.</text>
</comment>
<feature type="domain" description="DRBM" evidence="2">
    <location>
        <begin position="47"/>
        <end position="117"/>
    </location>
</feature>
<sequence>KSKQTNIGTVVAGSVQAIIGVLYKDKACISLFDTIEVDMQDIIQINDVKRELHALMRRKNKEPPIARLKGESGAHSGVPVFVVGVYSDVEQLGEGFGSSKAMAEFRAFKDALVKYYLTEVKDFTLPSTINTPEKQNSYVPTIVGDTPPKL</sequence>
<accession>A0A9N9J3W0</accession>
<dbReference type="InterPro" id="IPR014720">
    <property type="entry name" value="dsRBD_dom"/>
</dbReference>
<dbReference type="PROSITE" id="PS50137">
    <property type="entry name" value="DS_RBD"/>
    <property type="match status" value="1"/>
</dbReference>
<dbReference type="Pfam" id="PF22892">
    <property type="entry name" value="DSRM_MRPL44"/>
    <property type="match status" value="1"/>
</dbReference>
<dbReference type="AlphaFoldDB" id="A0A9N9J3W0"/>
<evidence type="ECO:0000259" key="2">
    <source>
        <dbReference type="PROSITE" id="PS50137"/>
    </source>
</evidence>
<dbReference type="InterPro" id="IPR044443">
    <property type="entry name" value="Ribosomal_mL44_DSRM_fung"/>
</dbReference>
<dbReference type="GO" id="GO:0003725">
    <property type="term" value="F:double-stranded RNA binding"/>
    <property type="evidence" value="ECO:0007669"/>
    <property type="project" value="InterPro"/>
</dbReference>
<reference evidence="3" key="1">
    <citation type="submission" date="2021-06" db="EMBL/GenBank/DDBJ databases">
        <authorList>
            <person name="Kallberg Y."/>
            <person name="Tangrot J."/>
            <person name="Rosling A."/>
        </authorList>
    </citation>
    <scope>NUCLEOTIDE SEQUENCE</scope>
    <source>
        <strain evidence="3">CL551</strain>
    </source>
</reference>
<gene>
    <name evidence="3" type="ORF">AMORRO_LOCUS16168</name>
</gene>
<feature type="non-terminal residue" evidence="3">
    <location>
        <position position="1"/>
    </location>
</feature>
<dbReference type="Proteomes" id="UP000789342">
    <property type="component" value="Unassembled WGS sequence"/>
</dbReference>
<keyword evidence="1" id="KW-0694">RNA-binding</keyword>